<evidence type="ECO:0000256" key="7">
    <source>
        <dbReference type="PIRSR" id="PIRSR600821-52"/>
    </source>
</evidence>
<dbReference type="SUPFAM" id="SSF51419">
    <property type="entry name" value="PLP-binding barrel"/>
    <property type="match status" value="1"/>
</dbReference>
<organism evidence="9 10">
    <name type="scientific">Domibacillus iocasae</name>
    <dbReference type="NCBI Taxonomy" id="1714016"/>
    <lineage>
        <taxon>Bacteria</taxon>
        <taxon>Bacillati</taxon>
        <taxon>Bacillota</taxon>
        <taxon>Bacilli</taxon>
        <taxon>Bacillales</taxon>
        <taxon>Bacillaceae</taxon>
        <taxon>Domibacillus</taxon>
    </lineage>
</organism>
<reference evidence="9 10" key="1">
    <citation type="submission" date="2016-06" db="EMBL/GenBank/DDBJ databases">
        <title>Domibacillus iocasae genome sequencing.</title>
        <authorList>
            <person name="Verma A."/>
            <person name="Pal Y."/>
            <person name="Ojha A.K."/>
            <person name="Krishnamurthi S."/>
        </authorList>
    </citation>
    <scope>NUCLEOTIDE SEQUENCE [LARGE SCALE GENOMIC DNA]</scope>
    <source>
        <strain evidence="9 10">DSM 29979</strain>
    </source>
</reference>
<dbReference type="Pfam" id="PF01168">
    <property type="entry name" value="Ala_racemase_N"/>
    <property type="match status" value="1"/>
</dbReference>
<dbReference type="GO" id="GO:0009252">
    <property type="term" value="P:peptidoglycan biosynthetic process"/>
    <property type="evidence" value="ECO:0007669"/>
    <property type="project" value="TreeGrafter"/>
</dbReference>
<evidence type="ECO:0000256" key="6">
    <source>
        <dbReference type="PIRSR" id="PIRSR600821-50"/>
    </source>
</evidence>
<comment type="function">
    <text evidence="5">Catalyzes the interconversion of L-alanine and D-alanine. May also act on other amino acids.</text>
</comment>
<evidence type="ECO:0000256" key="4">
    <source>
        <dbReference type="ARBA" id="ARBA00023235"/>
    </source>
</evidence>
<dbReference type="UniPathway" id="UPA00042">
    <property type="reaction ID" value="UER00497"/>
</dbReference>
<dbReference type="NCBIfam" id="TIGR00492">
    <property type="entry name" value="alr"/>
    <property type="match status" value="1"/>
</dbReference>
<comment type="similarity">
    <text evidence="5">Belongs to the alanine racemase family.</text>
</comment>
<keyword evidence="10" id="KW-1185">Reference proteome</keyword>
<evidence type="ECO:0000313" key="10">
    <source>
        <dbReference type="Proteomes" id="UP000095658"/>
    </source>
</evidence>
<dbReference type="FunFam" id="3.20.20.10:FF:000002">
    <property type="entry name" value="Alanine racemase"/>
    <property type="match status" value="1"/>
</dbReference>
<dbReference type="FunFam" id="2.40.37.10:FF:000006">
    <property type="entry name" value="Alanine racemase"/>
    <property type="match status" value="1"/>
</dbReference>
<feature type="domain" description="Alanine racemase C-terminal" evidence="8">
    <location>
        <begin position="242"/>
        <end position="367"/>
    </location>
</feature>
<evidence type="ECO:0000256" key="2">
    <source>
        <dbReference type="ARBA" id="ARBA00001933"/>
    </source>
</evidence>
<dbReference type="EC" id="5.1.1.1" evidence="5"/>
<feature type="binding site" evidence="5 7">
    <location>
        <position position="310"/>
    </location>
    <ligand>
        <name>substrate</name>
    </ligand>
</feature>
<keyword evidence="3 5" id="KW-0663">Pyridoxal phosphate</keyword>
<dbReference type="Gene3D" id="2.40.37.10">
    <property type="entry name" value="Lyase, Ornithine Decarboxylase, Chain A, domain 1"/>
    <property type="match status" value="1"/>
</dbReference>
<sequence>MMEFYRDTWAEIDLDAIKWNVEKTIEELDPSVALFAVVKANAYGHGDVQVARSALQAGAKGLAVAFLDEALKLRASGIDAPILVLGASRPEDAHLAAEHRISVTVHDEDWLSKVYLKKGLLLNIHIKCDTGMGRIGLKTKEELRHVAGQIDQSDSFVFEGIFTHFATADEPETNYVEKQLEHFQHLVNSLSVKPPFVHCSNSAATLRFKGAGCNTVRLGISMYGLTPSTDIAPLLPFQLKPAFSLKSKLVHVKKLKPGEKVSYGATYEASEYEWIGTLPIGYADGWIRKLEGQDVLIDGRRMPIVGRICMDQCMVRLPKEYKTGTLATLIGRQGNEEITMEEIAEKRETINYEIPCVITSRVPRVYIEKEKIISVANSLL</sequence>
<proteinExistence type="inferred from homology"/>
<feature type="active site" description="Proton acceptor; specific for L-alanine" evidence="5">
    <location>
        <position position="263"/>
    </location>
</feature>
<dbReference type="InterPro" id="IPR001608">
    <property type="entry name" value="Ala_racemase_N"/>
</dbReference>
<evidence type="ECO:0000256" key="3">
    <source>
        <dbReference type="ARBA" id="ARBA00022898"/>
    </source>
</evidence>
<feature type="modified residue" description="N6-(pyridoxal phosphate)lysine" evidence="5 6">
    <location>
        <position position="39"/>
    </location>
</feature>
<evidence type="ECO:0000256" key="1">
    <source>
        <dbReference type="ARBA" id="ARBA00000316"/>
    </source>
</evidence>
<dbReference type="RefSeq" id="WP_069937108.1">
    <property type="nucleotide sequence ID" value="NZ_MAMP01000004.1"/>
</dbReference>
<dbReference type="Gene3D" id="3.20.20.10">
    <property type="entry name" value="Alanine racemase"/>
    <property type="match status" value="1"/>
</dbReference>
<dbReference type="OrthoDB" id="9813814at2"/>
<dbReference type="Proteomes" id="UP000095658">
    <property type="component" value="Unassembled WGS sequence"/>
</dbReference>
<dbReference type="EMBL" id="MAMP01000004">
    <property type="protein sequence ID" value="OES46207.1"/>
    <property type="molecule type" value="Genomic_DNA"/>
</dbReference>
<feature type="active site" description="Proton acceptor; specific for D-alanine" evidence="5">
    <location>
        <position position="39"/>
    </location>
</feature>
<dbReference type="SUPFAM" id="SSF50621">
    <property type="entry name" value="Alanine racemase C-terminal domain-like"/>
    <property type="match status" value="1"/>
</dbReference>
<dbReference type="InterPro" id="IPR011079">
    <property type="entry name" value="Ala_racemase_C"/>
</dbReference>
<accession>A0A1E7DSZ4</accession>
<dbReference type="InterPro" id="IPR020622">
    <property type="entry name" value="Ala_racemase_pyridoxalP-BS"/>
</dbReference>
<name>A0A1E7DSZ4_9BACI</name>
<dbReference type="HAMAP" id="MF_01201">
    <property type="entry name" value="Ala_racemase"/>
    <property type="match status" value="1"/>
</dbReference>
<dbReference type="GO" id="GO:0030170">
    <property type="term" value="F:pyridoxal phosphate binding"/>
    <property type="evidence" value="ECO:0007669"/>
    <property type="project" value="UniProtKB-UniRule"/>
</dbReference>
<protein>
    <recommendedName>
        <fullName evidence="5">Alanine racemase</fullName>
        <ecNumber evidence="5">5.1.1.1</ecNumber>
    </recommendedName>
</protein>
<gene>
    <name evidence="9" type="ORF">BA724_15270</name>
</gene>
<dbReference type="PROSITE" id="PS00395">
    <property type="entry name" value="ALANINE_RACEMASE"/>
    <property type="match status" value="1"/>
</dbReference>
<evidence type="ECO:0000256" key="5">
    <source>
        <dbReference type="HAMAP-Rule" id="MF_01201"/>
    </source>
</evidence>
<dbReference type="Pfam" id="PF00842">
    <property type="entry name" value="Ala_racemase_C"/>
    <property type="match status" value="1"/>
</dbReference>
<dbReference type="InterPro" id="IPR029066">
    <property type="entry name" value="PLP-binding_barrel"/>
</dbReference>
<comment type="caution">
    <text evidence="9">The sequence shown here is derived from an EMBL/GenBank/DDBJ whole genome shotgun (WGS) entry which is preliminary data.</text>
</comment>
<keyword evidence="4 5" id="KW-0413">Isomerase</keyword>
<dbReference type="STRING" id="1714016.BA724_15270"/>
<dbReference type="CDD" id="cd00430">
    <property type="entry name" value="PLPDE_III_AR"/>
    <property type="match status" value="1"/>
</dbReference>
<comment type="catalytic activity">
    <reaction evidence="1 5">
        <text>L-alanine = D-alanine</text>
        <dbReference type="Rhea" id="RHEA:20249"/>
        <dbReference type="ChEBI" id="CHEBI:57416"/>
        <dbReference type="ChEBI" id="CHEBI:57972"/>
        <dbReference type="EC" id="5.1.1.1"/>
    </reaction>
</comment>
<dbReference type="GO" id="GO:0008784">
    <property type="term" value="F:alanine racemase activity"/>
    <property type="evidence" value="ECO:0007669"/>
    <property type="project" value="UniProtKB-UniRule"/>
</dbReference>
<dbReference type="InterPro" id="IPR009006">
    <property type="entry name" value="Ala_racemase/Decarboxylase_C"/>
</dbReference>
<feature type="binding site" evidence="5 7">
    <location>
        <position position="134"/>
    </location>
    <ligand>
        <name>substrate</name>
    </ligand>
</feature>
<comment type="cofactor">
    <cofactor evidence="2 5 6">
        <name>pyridoxal 5'-phosphate</name>
        <dbReference type="ChEBI" id="CHEBI:597326"/>
    </cofactor>
</comment>
<dbReference type="PANTHER" id="PTHR30511">
    <property type="entry name" value="ALANINE RACEMASE"/>
    <property type="match status" value="1"/>
</dbReference>
<dbReference type="SMART" id="SM01005">
    <property type="entry name" value="Ala_racemase_C"/>
    <property type="match status" value="1"/>
</dbReference>
<evidence type="ECO:0000259" key="8">
    <source>
        <dbReference type="SMART" id="SM01005"/>
    </source>
</evidence>
<comment type="pathway">
    <text evidence="5">Amino-acid biosynthesis; D-alanine biosynthesis; D-alanine from L-alanine: step 1/1.</text>
</comment>
<dbReference type="PRINTS" id="PR00992">
    <property type="entry name" value="ALARACEMASE"/>
</dbReference>
<dbReference type="InterPro" id="IPR000821">
    <property type="entry name" value="Ala_racemase"/>
</dbReference>
<evidence type="ECO:0000313" key="9">
    <source>
        <dbReference type="EMBL" id="OES46207.1"/>
    </source>
</evidence>
<dbReference type="GO" id="GO:0005829">
    <property type="term" value="C:cytosol"/>
    <property type="evidence" value="ECO:0007669"/>
    <property type="project" value="TreeGrafter"/>
</dbReference>
<dbReference type="GO" id="GO:0030632">
    <property type="term" value="P:D-alanine biosynthetic process"/>
    <property type="evidence" value="ECO:0007669"/>
    <property type="project" value="UniProtKB-UniRule"/>
</dbReference>
<dbReference type="AlphaFoldDB" id="A0A1E7DSZ4"/>
<dbReference type="PANTHER" id="PTHR30511:SF0">
    <property type="entry name" value="ALANINE RACEMASE, CATABOLIC-RELATED"/>
    <property type="match status" value="1"/>
</dbReference>